<name>A0A3A4NUP9_ABYX5</name>
<protein>
    <submittedName>
        <fullName evidence="2">Uncharacterized protein</fullName>
    </submittedName>
</protein>
<comment type="caution">
    <text evidence="2">The sequence shown here is derived from an EMBL/GenBank/DDBJ whole genome shotgun (WGS) entry which is preliminary data.</text>
</comment>
<evidence type="ECO:0000313" key="3">
    <source>
        <dbReference type="Proteomes" id="UP000265882"/>
    </source>
</evidence>
<proteinExistence type="predicted"/>
<sequence>MRRQLLFLVFTLLLTASVHAVPLDLTSAGMEVIAPNQFILHNGLLGSKFYWGTFQWNAAENVFAPTGYGLKTPTFATAEYFPLHVGDSWTYSCSDGGTLTATITGTEQICGLTCMRKEWSNGVTDWYINDGSGWWYAKTADSSGQSVTYCPPLMMSPPQLYLGFSSQAPYENLPLRDSGGVQTGNLTGYYSFTGNLLEDVSVPAGTFTDCLRTNRINTLTETWGGGTKTTIYEDWWAKGAGGVKRVLTVIWATADGMSTLTYTLGMRLETATVGGITYGAVGAGVSE</sequence>
<organism evidence="2 3">
    <name type="scientific">Abyssobacteria bacterium (strain SURF_5)</name>
    <dbReference type="NCBI Taxonomy" id="2093360"/>
    <lineage>
        <taxon>Bacteria</taxon>
        <taxon>Pseudomonadati</taxon>
        <taxon>Candidatus Hydrogenedentota</taxon>
        <taxon>Candidatus Abyssobacteria</taxon>
    </lineage>
</organism>
<dbReference type="Gene3D" id="2.40.360.20">
    <property type="match status" value="1"/>
</dbReference>
<dbReference type="Proteomes" id="UP000265882">
    <property type="component" value="Unassembled WGS sequence"/>
</dbReference>
<evidence type="ECO:0000313" key="2">
    <source>
        <dbReference type="EMBL" id="RJP24183.1"/>
    </source>
</evidence>
<reference evidence="2 3" key="1">
    <citation type="journal article" date="2017" name="ISME J.">
        <title>Energy and carbon metabolisms in a deep terrestrial subsurface fluid microbial community.</title>
        <authorList>
            <person name="Momper L."/>
            <person name="Jungbluth S.P."/>
            <person name="Lee M.D."/>
            <person name="Amend J.P."/>
        </authorList>
    </citation>
    <scope>NUCLEOTIDE SEQUENCE [LARGE SCALE GENOMIC DNA]</scope>
    <source>
        <strain evidence="2">SURF_5</strain>
    </source>
</reference>
<evidence type="ECO:0000256" key="1">
    <source>
        <dbReference type="SAM" id="SignalP"/>
    </source>
</evidence>
<feature type="signal peptide" evidence="1">
    <location>
        <begin position="1"/>
        <end position="20"/>
    </location>
</feature>
<keyword evidence="1" id="KW-0732">Signal</keyword>
<dbReference type="AlphaFoldDB" id="A0A3A4NUP9"/>
<gene>
    <name evidence="2" type="ORF">C4520_04650</name>
</gene>
<accession>A0A3A4NUP9</accession>
<dbReference type="EMBL" id="QZKU01000039">
    <property type="protein sequence ID" value="RJP24183.1"/>
    <property type="molecule type" value="Genomic_DNA"/>
</dbReference>
<feature type="chain" id="PRO_5017265892" evidence="1">
    <location>
        <begin position="21"/>
        <end position="287"/>
    </location>
</feature>